<dbReference type="OrthoDB" id="1082554at2"/>
<dbReference type="EMBL" id="QLTQ01000022">
    <property type="protein sequence ID" value="RAS43633.1"/>
    <property type="molecule type" value="Genomic_DNA"/>
</dbReference>
<reference evidence="2 4" key="2">
    <citation type="submission" date="2018-06" db="EMBL/GenBank/DDBJ databases">
        <authorList>
            <consortium name="Pathogen Informatics"/>
            <person name="Doyle S."/>
        </authorList>
    </citation>
    <scope>NUCLEOTIDE SEQUENCE [LARGE SCALE GENOMIC DNA]</scope>
    <source>
        <strain evidence="2 4">NCTC13043</strain>
    </source>
</reference>
<keyword evidence="3" id="KW-1185">Reference proteome</keyword>
<dbReference type="AlphaFoldDB" id="A0A379F0Z3"/>
<organism evidence="2 4">
    <name type="scientific">Prevotella pallens</name>
    <dbReference type="NCBI Taxonomy" id="60133"/>
    <lineage>
        <taxon>Bacteria</taxon>
        <taxon>Pseudomonadati</taxon>
        <taxon>Bacteroidota</taxon>
        <taxon>Bacteroidia</taxon>
        <taxon>Bacteroidales</taxon>
        <taxon>Prevotellaceae</taxon>
        <taxon>Prevotella</taxon>
    </lineage>
</organism>
<name>A0A379F0Z3_9BACT</name>
<sequence length="73" mass="8315">MTTPIIGLFVLLVIALIGWAIAETKNKVIKFEHSKAEEEGYEEMQEAFEHDGGKELSLKDLLKRNYTKGYQSI</sequence>
<protein>
    <submittedName>
        <fullName evidence="2">Uncharacterized protein</fullName>
    </submittedName>
</protein>
<accession>A0A379F0Z3</accession>
<evidence type="ECO:0000313" key="3">
    <source>
        <dbReference type="Proteomes" id="UP000249852"/>
    </source>
</evidence>
<dbReference type="Proteomes" id="UP000249852">
    <property type="component" value="Unassembled WGS sequence"/>
</dbReference>
<dbReference type="Proteomes" id="UP000254235">
    <property type="component" value="Unassembled WGS sequence"/>
</dbReference>
<dbReference type="GeneID" id="78570617"/>
<gene>
    <name evidence="1" type="ORF">BC673_12230</name>
    <name evidence="2" type="ORF">NCTC13043_00911</name>
</gene>
<dbReference type="EMBL" id="UGTP01000001">
    <property type="protein sequence ID" value="SUC12309.1"/>
    <property type="molecule type" value="Genomic_DNA"/>
</dbReference>
<dbReference type="RefSeq" id="WP_006045077.1">
    <property type="nucleotide sequence ID" value="NZ_CAKAQN010000056.1"/>
</dbReference>
<evidence type="ECO:0000313" key="2">
    <source>
        <dbReference type="EMBL" id="SUC12309.1"/>
    </source>
</evidence>
<evidence type="ECO:0000313" key="1">
    <source>
        <dbReference type="EMBL" id="RAS43633.1"/>
    </source>
</evidence>
<reference evidence="1 3" key="1">
    <citation type="submission" date="2018-06" db="EMBL/GenBank/DDBJ databases">
        <title>Genomic Encyclopedia of Archaeal and Bacterial Type Strains, Phase II (KMG-II): from individual species to whole genera.</title>
        <authorList>
            <person name="Goeker M."/>
        </authorList>
    </citation>
    <scope>NUCLEOTIDE SEQUENCE [LARGE SCALE GENOMIC DNA]</scope>
    <source>
        <strain evidence="1 3">DSM 18710</strain>
    </source>
</reference>
<evidence type="ECO:0000313" key="4">
    <source>
        <dbReference type="Proteomes" id="UP000254235"/>
    </source>
</evidence>
<proteinExistence type="predicted"/>